<dbReference type="GO" id="GO:0016491">
    <property type="term" value="F:oxidoreductase activity"/>
    <property type="evidence" value="ECO:0007669"/>
    <property type="project" value="UniProtKB-KW"/>
</dbReference>
<proteinExistence type="predicted"/>
<keyword evidence="5" id="KW-1185">Reference proteome</keyword>
<dbReference type="PROSITE" id="PS51257">
    <property type="entry name" value="PROKAR_LIPOPROTEIN"/>
    <property type="match status" value="1"/>
</dbReference>
<evidence type="ECO:0000256" key="1">
    <source>
        <dbReference type="ARBA" id="ARBA00022630"/>
    </source>
</evidence>
<accession>A0AAP0LQM4</accession>
<evidence type="ECO:0000313" key="4">
    <source>
        <dbReference type="EMBL" id="KAK9176369.1"/>
    </source>
</evidence>
<dbReference type="SUPFAM" id="SSF51905">
    <property type="entry name" value="FAD/NAD(P)-binding domain"/>
    <property type="match status" value="1"/>
</dbReference>
<gene>
    <name evidence="4" type="ORF">WN944_028386</name>
</gene>
<dbReference type="EMBL" id="JBCGBO010000025">
    <property type="protein sequence ID" value="KAK9176369.1"/>
    <property type="molecule type" value="Genomic_DNA"/>
</dbReference>
<keyword evidence="2" id="KW-0274">FAD</keyword>
<evidence type="ECO:0000313" key="5">
    <source>
        <dbReference type="Proteomes" id="UP001428341"/>
    </source>
</evidence>
<evidence type="ECO:0000256" key="2">
    <source>
        <dbReference type="ARBA" id="ARBA00022827"/>
    </source>
</evidence>
<sequence length="139" mass="15610">MEKKQIAIIGAAISGLIACKYTFSKGFHPIVFEPQCSIEELSTISKLLELNLKAILMKRCGHLSYEMAMACPLALKGNERKMQFYKMDIVILRLGRFSDVPNIPEFPPSKGPEEFKGKVIHSMDYAVMDYESVATFVEG</sequence>
<dbReference type="AlphaFoldDB" id="A0AAP0LQM4"/>
<name>A0AAP0LQM4_9ROSI</name>
<dbReference type="InterPro" id="IPR050346">
    <property type="entry name" value="FMO-like"/>
</dbReference>
<organism evidence="4 5">
    <name type="scientific">Citrus x changshan-huyou</name>
    <dbReference type="NCBI Taxonomy" id="2935761"/>
    <lineage>
        <taxon>Eukaryota</taxon>
        <taxon>Viridiplantae</taxon>
        <taxon>Streptophyta</taxon>
        <taxon>Embryophyta</taxon>
        <taxon>Tracheophyta</taxon>
        <taxon>Spermatophyta</taxon>
        <taxon>Magnoliopsida</taxon>
        <taxon>eudicotyledons</taxon>
        <taxon>Gunneridae</taxon>
        <taxon>Pentapetalae</taxon>
        <taxon>rosids</taxon>
        <taxon>malvids</taxon>
        <taxon>Sapindales</taxon>
        <taxon>Rutaceae</taxon>
        <taxon>Aurantioideae</taxon>
        <taxon>Citrus</taxon>
    </lineage>
</organism>
<comment type="caution">
    <text evidence="4">The sequence shown here is derived from an EMBL/GenBank/DDBJ whole genome shotgun (WGS) entry which is preliminary data.</text>
</comment>
<dbReference type="Proteomes" id="UP001428341">
    <property type="component" value="Unassembled WGS sequence"/>
</dbReference>
<reference evidence="4 5" key="1">
    <citation type="submission" date="2024-05" db="EMBL/GenBank/DDBJ databases">
        <title>Haplotype-resolved chromosome-level genome assembly of Huyou (Citrus changshanensis).</title>
        <authorList>
            <person name="Miao C."/>
            <person name="Chen W."/>
            <person name="Wu Y."/>
            <person name="Wang L."/>
            <person name="Zhao S."/>
            <person name="Grierson D."/>
            <person name="Xu C."/>
            <person name="Chen K."/>
        </authorList>
    </citation>
    <scope>NUCLEOTIDE SEQUENCE [LARGE SCALE GENOMIC DNA]</scope>
    <source>
        <strain evidence="4">01-14</strain>
        <tissue evidence="4">Leaf</tissue>
    </source>
</reference>
<protein>
    <submittedName>
        <fullName evidence="4">Uncharacterized protein</fullName>
    </submittedName>
</protein>
<dbReference type="PANTHER" id="PTHR23023">
    <property type="entry name" value="DIMETHYLANILINE MONOOXYGENASE"/>
    <property type="match status" value="1"/>
</dbReference>
<keyword evidence="3" id="KW-0560">Oxidoreductase</keyword>
<evidence type="ECO:0000256" key="3">
    <source>
        <dbReference type="ARBA" id="ARBA00023002"/>
    </source>
</evidence>
<keyword evidence="1" id="KW-0285">Flavoprotein</keyword>
<dbReference type="InterPro" id="IPR036188">
    <property type="entry name" value="FAD/NAD-bd_sf"/>
</dbReference>